<evidence type="ECO:0000313" key="9">
    <source>
        <dbReference type="Proteomes" id="UP001369086"/>
    </source>
</evidence>
<name>A0ABR0Y8U1_HUSHU</name>
<dbReference type="SMART" id="SM00355">
    <property type="entry name" value="ZnF_C2H2"/>
    <property type="match status" value="3"/>
</dbReference>
<dbReference type="PANTHER" id="PTHR23235">
    <property type="entry name" value="KRUEPPEL-LIKE TRANSCRIPTION FACTOR"/>
    <property type="match status" value="1"/>
</dbReference>
<evidence type="ECO:0000256" key="2">
    <source>
        <dbReference type="ARBA" id="ARBA00022737"/>
    </source>
</evidence>
<dbReference type="InterPro" id="IPR036236">
    <property type="entry name" value="Znf_C2H2_sf"/>
</dbReference>
<feature type="domain" description="C2H2-type" evidence="7">
    <location>
        <begin position="301"/>
        <end position="330"/>
    </location>
</feature>
<feature type="domain" description="C2H2-type" evidence="7">
    <location>
        <begin position="331"/>
        <end position="354"/>
    </location>
</feature>
<keyword evidence="4" id="KW-0862">Zinc</keyword>
<evidence type="ECO:0000259" key="7">
    <source>
        <dbReference type="PROSITE" id="PS50157"/>
    </source>
</evidence>
<dbReference type="Gene3D" id="3.30.160.60">
    <property type="entry name" value="Classic Zinc Finger"/>
    <property type="match status" value="3"/>
</dbReference>
<dbReference type="PANTHER" id="PTHR23235:SF145">
    <property type="entry name" value="KRUPPEL-LIKE FACTOR 1"/>
    <property type="match status" value="1"/>
</dbReference>
<dbReference type="Pfam" id="PF00096">
    <property type="entry name" value="zf-C2H2"/>
    <property type="match status" value="3"/>
</dbReference>
<gene>
    <name evidence="8" type="ORF">HHUSO_G32954</name>
</gene>
<evidence type="ECO:0000313" key="8">
    <source>
        <dbReference type="EMBL" id="KAK6469044.1"/>
    </source>
</evidence>
<keyword evidence="1" id="KW-0479">Metal-binding</keyword>
<evidence type="ECO:0000256" key="1">
    <source>
        <dbReference type="ARBA" id="ARBA00022723"/>
    </source>
</evidence>
<dbReference type="SUPFAM" id="SSF57667">
    <property type="entry name" value="beta-beta-alpha zinc fingers"/>
    <property type="match status" value="2"/>
</dbReference>
<evidence type="ECO:0000256" key="4">
    <source>
        <dbReference type="ARBA" id="ARBA00022833"/>
    </source>
</evidence>
<reference evidence="8 9" key="1">
    <citation type="submission" date="2021-05" db="EMBL/GenBank/DDBJ databases">
        <authorList>
            <person name="Zahm M."/>
            <person name="Klopp C."/>
            <person name="Cabau C."/>
            <person name="Kuhl H."/>
            <person name="Suciu R."/>
            <person name="Ciorpac M."/>
            <person name="Holostenco D."/>
            <person name="Gessner J."/>
            <person name="Wuertz S."/>
            <person name="Hohne C."/>
            <person name="Stock M."/>
            <person name="Gislard M."/>
            <person name="Lluch J."/>
            <person name="Milhes M."/>
            <person name="Lampietro C."/>
            <person name="Lopez Roques C."/>
            <person name="Donnadieu C."/>
            <person name="Du K."/>
            <person name="Schartl M."/>
            <person name="Guiguen Y."/>
        </authorList>
    </citation>
    <scope>NUCLEOTIDE SEQUENCE [LARGE SCALE GENOMIC DNA]</scope>
    <source>
        <strain evidence="8">Hh-F2</strain>
        <tissue evidence="8">Blood</tissue>
    </source>
</reference>
<dbReference type="EMBL" id="JAHFZB010000041">
    <property type="protein sequence ID" value="KAK6469044.1"/>
    <property type="molecule type" value="Genomic_DNA"/>
</dbReference>
<sequence length="354" mass="39583">MALTQAALPSFRSFYSSQDSLKWWKADDHPPPALTSSELQPDLPPQPLLQQEQRDPSSACWDLEFFVSGFNTPGCELGSALDCNSHLPQQASARRENGGLHHLRENAADPSSSLMADLLASQQVPSTYTTVDSQAHYTGHQKLHPSIGDPSRDCLGFFLGNGWSGDWDPKVTGGASIEGHFHPNRALHHQPPMMQHFGLLHDYPLSGSYQDLFQSQQYLQFQPPEHPGLFVTPAPPSSCSFNAGLALLAPSSDLEGKRRGKTAARKRVAVHCCEYPGCSKTYTKSSHLKAHRRTHTGEKPYHCTWQGCGWKFARSDELTRHYRKHTGQRPFQCQRCERAFSRSDHLALHKKRHA</sequence>
<evidence type="ECO:0000256" key="5">
    <source>
        <dbReference type="PROSITE-ProRule" id="PRU00042"/>
    </source>
</evidence>
<comment type="caution">
    <text evidence="8">The sequence shown here is derived from an EMBL/GenBank/DDBJ whole genome shotgun (WGS) entry which is preliminary data.</text>
</comment>
<protein>
    <submittedName>
        <fullName evidence="8">Krueppel-like factor 1</fullName>
    </submittedName>
</protein>
<keyword evidence="2" id="KW-0677">Repeat</keyword>
<dbReference type="InterPro" id="IPR013087">
    <property type="entry name" value="Znf_C2H2_type"/>
</dbReference>
<proteinExistence type="predicted"/>
<feature type="region of interest" description="Disordered" evidence="6">
    <location>
        <begin position="26"/>
        <end position="54"/>
    </location>
</feature>
<evidence type="ECO:0000256" key="3">
    <source>
        <dbReference type="ARBA" id="ARBA00022771"/>
    </source>
</evidence>
<dbReference type="PROSITE" id="PS00028">
    <property type="entry name" value="ZINC_FINGER_C2H2_1"/>
    <property type="match status" value="3"/>
</dbReference>
<accession>A0ABR0Y8U1</accession>
<keyword evidence="3 5" id="KW-0863">Zinc-finger</keyword>
<feature type="domain" description="C2H2-type" evidence="7">
    <location>
        <begin position="271"/>
        <end position="300"/>
    </location>
</feature>
<keyword evidence="9" id="KW-1185">Reference proteome</keyword>
<dbReference type="Proteomes" id="UP001369086">
    <property type="component" value="Unassembled WGS sequence"/>
</dbReference>
<evidence type="ECO:0000256" key="6">
    <source>
        <dbReference type="SAM" id="MobiDB-lite"/>
    </source>
</evidence>
<dbReference type="PROSITE" id="PS50157">
    <property type="entry name" value="ZINC_FINGER_C2H2_2"/>
    <property type="match status" value="3"/>
</dbReference>
<organism evidence="8 9">
    <name type="scientific">Huso huso</name>
    <name type="common">Beluga</name>
    <name type="synonym">Acipenser huso</name>
    <dbReference type="NCBI Taxonomy" id="61971"/>
    <lineage>
        <taxon>Eukaryota</taxon>
        <taxon>Metazoa</taxon>
        <taxon>Chordata</taxon>
        <taxon>Craniata</taxon>
        <taxon>Vertebrata</taxon>
        <taxon>Euteleostomi</taxon>
        <taxon>Actinopterygii</taxon>
        <taxon>Chondrostei</taxon>
        <taxon>Acipenseriformes</taxon>
        <taxon>Acipenseridae</taxon>
        <taxon>Huso</taxon>
    </lineage>
</organism>